<name>A0ABT4D819_9CLOT</name>
<evidence type="ECO:0000313" key="2">
    <source>
        <dbReference type="Proteomes" id="UP001144612"/>
    </source>
</evidence>
<dbReference type="Gene3D" id="3.30.1240.10">
    <property type="match status" value="1"/>
</dbReference>
<dbReference type="InterPro" id="IPR023214">
    <property type="entry name" value="HAD_sf"/>
</dbReference>
<dbReference type="PANTHER" id="PTHR10000:SF8">
    <property type="entry name" value="HAD SUPERFAMILY HYDROLASE-LIKE, TYPE 3"/>
    <property type="match status" value="1"/>
</dbReference>
<dbReference type="Proteomes" id="UP001144612">
    <property type="component" value="Unassembled WGS sequence"/>
</dbReference>
<reference evidence="1" key="1">
    <citation type="submission" date="2022-12" db="EMBL/GenBank/DDBJ databases">
        <title>Clostridium sp. nov., isolated from industrial wastewater.</title>
        <authorList>
            <person name="Jiayan W."/>
        </authorList>
    </citation>
    <scope>NUCLEOTIDE SEQUENCE</scope>
    <source>
        <strain evidence="1">ZC22-4</strain>
    </source>
</reference>
<dbReference type="RefSeq" id="WP_268060855.1">
    <property type="nucleotide sequence ID" value="NZ_JAPQFJ010000006.1"/>
</dbReference>
<gene>
    <name evidence="1" type="ORF">OW729_07460</name>
</gene>
<evidence type="ECO:0000313" key="1">
    <source>
        <dbReference type="EMBL" id="MCY6958438.1"/>
    </source>
</evidence>
<keyword evidence="1" id="KW-0378">Hydrolase</keyword>
<organism evidence="1 2">
    <name type="scientific">Clostridium brassicae</name>
    <dbReference type="NCBI Taxonomy" id="2999072"/>
    <lineage>
        <taxon>Bacteria</taxon>
        <taxon>Bacillati</taxon>
        <taxon>Bacillota</taxon>
        <taxon>Clostridia</taxon>
        <taxon>Eubacteriales</taxon>
        <taxon>Clostridiaceae</taxon>
        <taxon>Clostridium</taxon>
    </lineage>
</organism>
<dbReference type="GO" id="GO:0016787">
    <property type="term" value="F:hydrolase activity"/>
    <property type="evidence" value="ECO:0007669"/>
    <property type="project" value="UniProtKB-KW"/>
</dbReference>
<accession>A0ABT4D819</accession>
<dbReference type="SUPFAM" id="SSF56784">
    <property type="entry name" value="HAD-like"/>
    <property type="match status" value="1"/>
</dbReference>
<keyword evidence="2" id="KW-1185">Reference proteome</keyword>
<comment type="caution">
    <text evidence="1">The sequence shown here is derived from an EMBL/GenBank/DDBJ whole genome shotgun (WGS) entry which is preliminary data.</text>
</comment>
<protein>
    <submittedName>
        <fullName evidence="1">HAD-IIB family hydrolase</fullName>
    </submittedName>
</protein>
<dbReference type="EMBL" id="JAPQFJ010000006">
    <property type="protein sequence ID" value="MCY6958438.1"/>
    <property type="molecule type" value="Genomic_DNA"/>
</dbReference>
<dbReference type="InterPro" id="IPR036412">
    <property type="entry name" value="HAD-like_sf"/>
</dbReference>
<sequence length="249" mass="28518">MKVLVSDLDGTLISTVTKQIELNDIKGIKKFQNRGNVFIPATGRGVVNYSKAISKYNIPPHDYAILSNGSVIIDKEFHVIRSKGLNIQIINKVIPILLSIDFSKIVEITMVEINHNYTFNTLKDLEYGISNLNKEKVLTISLEFKSTTHRRNAETKFRSLNNLYFELLCNNQFIDILPKNVNKAEAIKFLLDNYIVGHKELYTIGDGENDLCMFKMTKNSYTFNRVDTIIKEEANNIIDNFSDIMKLIM</sequence>
<dbReference type="PANTHER" id="PTHR10000">
    <property type="entry name" value="PHOSPHOSERINE PHOSPHATASE"/>
    <property type="match status" value="1"/>
</dbReference>
<dbReference type="Pfam" id="PF08282">
    <property type="entry name" value="Hydrolase_3"/>
    <property type="match status" value="1"/>
</dbReference>
<proteinExistence type="predicted"/>
<dbReference type="InterPro" id="IPR006379">
    <property type="entry name" value="HAD-SF_hydro_IIB"/>
</dbReference>
<dbReference type="NCBIfam" id="TIGR01484">
    <property type="entry name" value="HAD-SF-IIB"/>
    <property type="match status" value="1"/>
</dbReference>
<dbReference type="Gene3D" id="3.40.50.1000">
    <property type="entry name" value="HAD superfamily/HAD-like"/>
    <property type="match status" value="1"/>
</dbReference>